<dbReference type="PANTHER" id="PTHR30185">
    <property type="entry name" value="CRYPTIC BETA-GLUCOSIDE BGL OPERON ANTITERMINATOR"/>
    <property type="match status" value="1"/>
</dbReference>
<dbReference type="KEGG" id="caw:Q783_07250"/>
<dbReference type="InterPro" id="IPR013199">
    <property type="entry name" value="HTH_Mga_DNA-bd_dom"/>
</dbReference>
<feature type="domain" description="Mga helix-turn-helix" evidence="3">
    <location>
        <begin position="75"/>
        <end position="159"/>
    </location>
</feature>
<organism evidence="5 6">
    <name type="scientific">Carnobacterium inhibens subsp. gilichinskyi</name>
    <dbReference type="NCBI Taxonomy" id="1266845"/>
    <lineage>
        <taxon>Bacteria</taxon>
        <taxon>Bacillati</taxon>
        <taxon>Bacillota</taxon>
        <taxon>Bacilli</taxon>
        <taxon>Lactobacillales</taxon>
        <taxon>Carnobacteriaceae</taxon>
        <taxon>Carnobacterium</taxon>
    </lineage>
</organism>
<reference evidence="5 6" key="1">
    <citation type="journal article" date="2013" name="Genome Announc.">
        <title>Complete Genome Sequence of Carnobacterium gilichinskyi Strain WN1359T (DSM 27470T).</title>
        <authorList>
            <person name="Leonard M.T."/>
            <person name="Panayotova N."/>
            <person name="Farmerie W.G."/>
            <person name="Triplett E.W."/>
            <person name="Nicholson W.L."/>
        </authorList>
    </citation>
    <scope>NUCLEOTIDE SEQUENCE [LARGE SCALE GENOMIC DNA]</scope>
    <source>
        <strain evidence="5 6">WN1359</strain>
    </source>
</reference>
<dbReference type="AlphaFoldDB" id="U5SDQ8"/>
<protein>
    <submittedName>
        <fullName evidence="5">Trans-acting regulator</fullName>
    </submittedName>
</protein>
<proteinExistence type="predicted"/>
<dbReference type="Pfam" id="PF05043">
    <property type="entry name" value="Mga"/>
    <property type="match status" value="1"/>
</dbReference>
<keyword evidence="2" id="KW-0804">Transcription</keyword>
<name>U5SDQ8_9LACT</name>
<dbReference type="HOGENOM" id="CLU_542552_0_0_9"/>
<dbReference type="InterPro" id="IPR007737">
    <property type="entry name" value="Mga_HTH"/>
</dbReference>
<evidence type="ECO:0000256" key="2">
    <source>
        <dbReference type="ARBA" id="ARBA00023163"/>
    </source>
</evidence>
<accession>U5SDQ8</accession>
<dbReference type="eggNOG" id="COG3711">
    <property type="taxonomic scope" value="Bacteria"/>
</dbReference>
<dbReference type="STRING" id="1266845.Q783_07250"/>
<dbReference type="PANTHER" id="PTHR30185:SF18">
    <property type="entry name" value="TRANSCRIPTIONAL REGULATOR MTLR"/>
    <property type="match status" value="1"/>
</dbReference>
<gene>
    <name evidence="5" type="ORF">Q783_07250</name>
</gene>
<dbReference type="EMBL" id="CP006812">
    <property type="protein sequence ID" value="AGY82002.1"/>
    <property type="molecule type" value="Genomic_DNA"/>
</dbReference>
<dbReference type="Gene3D" id="1.10.10.10">
    <property type="entry name" value="Winged helix-like DNA-binding domain superfamily/Winged helix DNA-binding domain"/>
    <property type="match status" value="1"/>
</dbReference>
<dbReference type="Proteomes" id="UP000017469">
    <property type="component" value="Chromosome"/>
</dbReference>
<sequence>MRLLMDSSSLRRLELMELLNASDDWWTVEEIAQQLKCSVRSIKADIYYYNTFSHHDIKLVTSKHRGVKLILPTAFQMESLYQETLTENLNSQILECLYQEKMDSIEDYAECLFTSTSSIVRSIKQINLFLEKYNLIIQKNPMRIKGPEKQIRYFYGIFFWEKYGSKIEKIDYPNIDKVKYIIQGLEEKIDITLSPFKENKLSIWLLICLDRISKGYILQQYRAPIGANKIILESIGKFIKSLLFNIPKQEIEFMEFYFMNQYVTPEPQANQLTKELLVIFQQIGQFLTSFSEKFSFLLPNKEDIQRSIFHYIVYKREFQGRDFVLVNRTKNTLLNLDKIYRTFIESVVSELEGWRNVEWVTKVKENIAEFLYLLITQWKGLTAQLSQLQAKINILIISQFGKAHELFLADSLKNYFPNKLECYSLSEKKFQSVEIEVVVTDTQVETVRKNIVDDVPVIGIEYSPNERNWKIIQSILTEINQIKEESSNWLTTYSSFN</sequence>
<dbReference type="InterPro" id="IPR036388">
    <property type="entry name" value="WH-like_DNA-bd_sf"/>
</dbReference>
<evidence type="ECO:0000313" key="5">
    <source>
        <dbReference type="EMBL" id="AGY82002.1"/>
    </source>
</evidence>
<dbReference type="InterPro" id="IPR050661">
    <property type="entry name" value="BglG_antiterminators"/>
</dbReference>
<dbReference type="RefSeq" id="WP_023178457.1">
    <property type="nucleotide sequence ID" value="NC_022606.1"/>
</dbReference>
<dbReference type="PATRIC" id="fig|1266845.5.peg.1348"/>
<evidence type="ECO:0000313" key="6">
    <source>
        <dbReference type="Proteomes" id="UP000017469"/>
    </source>
</evidence>
<feature type="domain" description="M protein trans-acting positive regulator (MGA) HTH" evidence="4">
    <location>
        <begin position="10"/>
        <end position="54"/>
    </location>
</feature>
<dbReference type="Pfam" id="PF08280">
    <property type="entry name" value="HTH_Mga"/>
    <property type="match status" value="1"/>
</dbReference>
<evidence type="ECO:0000259" key="3">
    <source>
        <dbReference type="Pfam" id="PF05043"/>
    </source>
</evidence>
<evidence type="ECO:0000256" key="1">
    <source>
        <dbReference type="ARBA" id="ARBA00023015"/>
    </source>
</evidence>
<keyword evidence="1" id="KW-0805">Transcription regulation</keyword>
<evidence type="ECO:0000259" key="4">
    <source>
        <dbReference type="Pfam" id="PF08280"/>
    </source>
</evidence>